<keyword evidence="2" id="KW-1185">Reference proteome</keyword>
<accession>A0A9X2C9H2</accession>
<dbReference type="Proteomes" id="UP001139408">
    <property type="component" value="Unassembled WGS sequence"/>
</dbReference>
<proteinExistence type="predicted"/>
<gene>
    <name evidence="1" type="ORF">L2749_00340</name>
</gene>
<reference evidence="1" key="1">
    <citation type="submission" date="2022-01" db="EMBL/GenBank/DDBJ databases">
        <title>Whole genome-based taxonomy of the Shewanellaceae.</title>
        <authorList>
            <person name="Martin-Rodriguez A.J."/>
        </authorList>
    </citation>
    <scope>NUCLEOTIDE SEQUENCE</scope>
    <source>
        <strain evidence="1">DSM 23803</strain>
    </source>
</reference>
<comment type="caution">
    <text evidence="1">The sequence shown here is derived from an EMBL/GenBank/DDBJ whole genome shotgun (WGS) entry which is preliminary data.</text>
</comment>
<evidence type="ECO:0000313" key="1">
    <source>
        <dbReference type="EMBL" id="MCL1103720.1"/>
    </source>
</evidence>
<sequence>MDNLEIKNINLGLLRVDKFALDMDDLIGVEVKAAGVFPDDMEIITYYNDDNAIVVGHRCEVQLTDEQLTLLDEISKRAYRSLNR</sequence>
<evidence type="ECO:0000313" key="2">
    <source>
        <dbReference type="Proteomes" id="UP001139408"/>
    </source>
</evidence>
<dbReference type="AlphaFoldDB" id="A0A9X2C9H2"/>
<dbReference type="EMBL" id="JAKILJ010000001">
    <property type="protein sequence ID" value="MCL1103720.1"/>
    <property type="molecule type" value="Genomic_DNA"/>
</dbReference>
<dbReference type="RefSeq" id="WP_188923503.1">
    <property type="nucleotide sequence ID" value="NZ_BMQI01000001.1"/>
</dbReference>
<organism evidence="1 2">
    <name type="scientific">Shewanella algicola</name>
    <dbReference type="NCBI Taxonomy" id="640633"/>
    <lineage>
        <taxon>Bacteria</taxon>
        <taxon>Pseudomonadati</taxon>
        <taxon>Pseudomonadota</taxon>
        <taxon>Gammaproteobacteria</taxon>
        <taxon>Alteromonadales</taxon>
        <taxon>Shewanellaceae</taxon>
        <taxon>Shewanella</taxon>
    </lineage>
</organism>
<protein>
    <submittedName>
        <fullName evidence="1">Uncharacterized protein</fullName>
    </submittedName>
</protein>
<name>A0A9X2C9H2_9GAMM</name>